<keyword evidence="3" id="KW-1185">Reference proteome</keyword>
<feature type="region of interest" description="Disordered" evidence="1">
    <location>
        <begin position="180"/>
        <end position="201"/>
    </location>
</feature>
<proteinExistence type="predicted"/>
<feature type="compositionally biased region" description="Basic and acidic residues" evidence="1">
    <location>
        <begin position="31"/>
        <end position="56"/>
    </location>
</feature>
<gene>
    <name evidence="2" type="ORF">Pcinc_044082</name>
</gene>
<evidence type="ECO:0000256" key="1">
    <source>
        <dbReference type="SAM" id="MobiDB-lite"/>
    </source>
</evidence>
<evidence type="ECO:0000313" key="3">
    <source>
        <dbReference type="Proteomes" id="UP001286313"/>
    </source>
</evidence>
<organism evidence="2 3">
    <name type="scientific">Petrolisthes cinctipes</name>
    <name type="common">Flat porcelain crab</name>
    <dbReference type="NCBI Taxonomy" id="88211"/>
    <lineage>
        <taxon>Eukaryota</taxon>
        <taxon>Metazoa</taxon>
        <taxon>Ecdysozoa</taxon>
        <taxon>Arthropoda</taxon>
        <taxon>Crustacea</taxon>
        <taxon>Multicrustacea</taxon>
        <taxon>Malacostraca</taxon>
        <taxon>Eumalacostraca</taxon>
        <taxon>Eucarida</taxon>
        <taxon>Decapoda</taxon>
        <taxon>Pleocyemata</taxon>
        <taxon>Anomura</taxon>
        <taxon>Galatheoidea</taxon>
        <taxon>Porcellanidae</taxon>
        <taxon>Petrolisthes</taxon>
    </lineage>
</organism>
<feature type="compositionally biased region" description="Basic and acidic residues" evidence="1">
    <location>
        <begin position="65"/>
        <end position="77"/>
    </location>
</feature>
<dbReference type="Proteomes" id="UP001286313">
    <property type="component" value="Unassembled WGS sequence"/>
</dbReference>
<reference evidence="2" key="1">
    <citation type="submission" date="2023-10" db="EMBL/GenBank/DDBJ databases">
        <title>Genome assemblies of two species of porcelain crab, Petrolisthes cinctipes and Petrolisthes manimaculis (Anomura: Porcellanidae).</title>
        <authorList>
            <person name="Angst P."/>
        </authorList>
    </citation>
    <scope>NUCLEOTIDE SEQUENCE</scope>
    <source>
        <strain evidence="2">PB745_01</strain>
        <tissue evidence="2">Gill</tissue>
    </source>
</reference>
<feature type="region of interest" description="Disordered" evidence="1">
    <location>
        <begin position="1"/>
        <end position="78"/>
    </location>
</feature>
<sequence>MAGEQKIKGDEGNGAGNWGTGTGTVYSPIRRSREGALKETISRKAELKESSRKQQRGETVNGRTSSREEGRAGDPRRGKVRHFTLRGSCFQTSKVADGGGGRHYHSGRVEGGVCDVESNVYHVVFGVVGSARYSLRFVWLMGPPSVLHLPPCSFSHRLFSRSAVKGARKYLGLHKHAVREEEVEKQKDEEEEHQKDEEMEKIEEYKGIQRTFKQQQI</sequence>
<comment type="caution">
    <text evidence="2">The sequence shown here is derived from an EMBL/GenBank/DDBJ whole genome shotgun (WGS) entry which is preliminary data.</text>
</comment>
<dbReference type="AlphaFoldDB" id="A0AAE1BEZ2"/>
<protein>
    <submittedName>
        <fullName evidence="2">Uncharacterized protein</fullName>
    </submittedName>
</protein>
<feature type="compositionally biased region" description="Basic and acidic residues" evidence="1">
    <location>
        <begin position="1"/>
        <end position="11"/>
    </location>
</feature>
<dbReference type="EMBL" id="JAWQEG010009106">
    <property type="protein sequence ID" value="KAK3849151.1"/>
    <property type="molecule type" value="Genomic_DNA"/>
</dbReference>
<name>A0AAE1BEZ2_PETCI</name>
<accession>A0AAE1BEZ2</accession>
<feature type="compositionally biased region" description="Gly residues" evidence="1">
    <location>
        <begin position="12"/>
        <end position="22"/>
    </location>
</feature>
<evidence type="ECO:0000313" key="2">
    <source>
        <dbReference type="EMBL" id="KAK3849151.1"/>
    </source>
</evidence>